<evidence type="ECO:0000313" key="3">
    <source>
        <dbReference type="Proteomes" id="UP000479691"/>
    </source>
</evidence>
<evidence type="ECO:0000256" key="1">
    <source>
        <dbReference type="SAM" id="MobiDB-lite"/>
    </source>
</evidence>
<name>A0A7C8TUY8_ORBOL</name>
<protein>
    <submittedName>
        <fullName evidence="2">Uncharacterized protein</fullName>
    </submittedName>
</protein>
<dbReference type="AlphaFoldDB" id="A0A7C8TUY8"/>
<accession>A0A7C8TUY8</accession>
<comment type="caution">
    <text evidence="2">The sequence shown here is derived from an EMBL/GenBank/DDBJ whole genome shotgun (WGS) entry which is preliminary data.</text>
</comment>
<feature type="region of interest" description="Disordered" evidence="1">
    <location>
        <begin position="94"/>
        <end position="150"/>
    </location>
</feature>
<reference evidence="2 3" key="1">
    <citation type="submission" date="2019-06" db="EMBL/GenBank/DDBJ databases">
        <authorList>
            <person name="Palmer J.M."/>
        </authorList>
    </citation>
    <scope>NUCLEOTIDE SEQUENCE [LARGE SCALE GENOMIC DNA]</scope>
    <source>
        <strain evidence="2 3">TWF788</strain>
    </source>
</reference>
<evidence type="ECO:0000313" key="2">
    <source>
        <dbReference type="EMBL" id="KAF3181904.1"/>
    </source>
</evidence>
<sequence length="150" mass="16744">MSFMQPQMSLASRALEITMAGTQVQSGTGMIPVQYLMQYPASKLATSPTQYLPQYEGQCSMQHQMQHHMQQQHHNQINPAQSLALPIPVATSAPGLQFSQHQHPQSINQHSLTPLLKKRKLDDIFKTPGTPRNPFAGILDEKPRPRTPPA</sequence>
<proteinExistence type="predicted"/>
<dbReference type="Proteomes" id="UP000479691">
    <property type="component" value="Unassembled WGS sequence"/>
</dbReference>
<organism evidence="2 3">
    <name type="scientific">Orbilia oligospora</name>
    <name type="common">Nematode-trapping fungus</name>
    <name type="synonym">Arthrobotrys oligospora</name>
    <dbReference type="NCBI Taxonomy" id="2813651"/>
    <lineage>
        <taxon>Eukaryota</taxon>
        <taxon>Fungi</taxon>
        <taxon>Dikarya</taxon>
        <taxon>Ascomycota</taxon>
        <taxon>Pezizomycotina</taxon>
        <taxon>Orbiliomycetes</taxon>
        <taxon>Orbiliales</taxon>
        <taxon>Orbiliaceae</taxon>
        <taxon>Orbilia</taxon>
    </lineage>
</organism>
<gene>
    <name evidence="2" type="ORF">TWF788_006366</name>
</gene>
<dbReference type="EMBL" id="JAABOE010000031">
    <property type="protein sequence ID" value="KAF3181904.1"/>
    <property type="molecule type" value="Genomic_DNA"/>
</dbReference>
<feature type="compositionally biased region" description="Polar residues" evidence="1">
    <location>
        <begin position="97"/>
        <end position="112"/>
    </location>
</feature>